<name>A0A9D2LZN6_9FIRM</name>
<dbReference type="Proteomes" id="UP000824214">
    <property type="component" value="Unassembled WGS sequence"/>
</dbReference>
<sequence length="370" mass="41520">MTALGILLLLAALYVLQVVLYDRLWGKGLEVKTSFQEEYATEDDTAALTEVVVNDKFLPLPVVEIDFHMGKGLRFTDEANTAVSDYTYRRDVFALGPRQKITRTLEFRCARRGYYRIDQAGLDVRSLLLTKKYVGSTPQATDFYVLPRLVSTQRIQIPFSQIMGNLTSRKKVYDDPFAFAGLRGYVRGDPMKYINWKATAKTGQLLVNLHESTLSQKVAVVLDLEGLGVQQADLLNEEAVRIACTLCVRLLEAGIKVSAYSNGLDVHSGQPMALPEVSGPGSVLALRKAFACAQAANGLEPIESFFPSGEGQRDENSLLCVLVTRDQRESLARAFAQRAGQREWLQIIPYRDEYEEMPQFGTVRRLYWEV</sequence>
<reference evidence="1" key="2">
    <citation type="submission" date="2021-04" db="EMBL/GenBank/DDBJ databases">
        <authorList>
            <person name="Gilroy R."/>
        </authorList>
    </citation>
    <scope>NUCLEOTIDE SEQUENCE</scope>
    <source>
        <strain evidence="1">ChiBcolR8-3208</strain>
    </source>
</reference>
<dbReference type="AlphaFoldDB" id="A0A9D2LZN6"/>
<comment type="caution">
    <text evidence="1">The sequence shown here is derived from an EMBL/GenBank/DDBJ whole genome shotgun (WGS) entry which is preliminary data.</text>
</comment>
<dbReference type="EMBL" id="DWXZ01000202">
    <property type="protein sequence ID" value="HJB38262.1"/>
    <property type="molecule type" value="Genomic_DNA"/>
</dbReference>
<evidence type="ECO:0000313" key="1">
    <source>
        <dbReference type="EMBL" id="HJB38262.1"/>
    </source>
</evidence>
<reference evidence="1" key="1">
    <citation type="journal article" date="2021" name="PeerJ">
        <title>Extensive microbial diversity within the chicken gut microbiome revealed by metagenomics and culture.</title>
        <authorList>
            <person name="Gilroy R."/>
            <person name="Ravi A."/>
            <person name="Getino M."/>
            <person name="Pursley I."/>
            <person name="Horton D.L."/>
            <person name="Alikhan N.F."/>
            <person name="Baker D."/>
            <person name="Gharbi K."/>
            <person name="Hall N."/>
            <person name="Watson M."/>
            <person name="Adriaenssens E.M."/>
            <person name="Foster-Nyarko E."/>
            <person name="Jarju S."/>
            <person name="Secka A."/>
            <person name="Antonio M."/>
            <person name="Oren A."/>
            <person name="Chaudhuri R.R."/>
            <person name="La Ragione R."/>
            <person name="Hildebrand F."/>
            <person name="Pallen M.J."/>
        </authorList>
    </citation>
    <scope>NUCLEOTIDE SEQUENCE</scope>
    <source>
        <strain evidence="1">ChiBcolR8-3208</strain>
    </source>
</reference>
<protein>
    <submittedName>
        <fullName evidence="1">DUF58 domain-containing protein</fullName>
    </submittedName>
</protein>
<organism evidence="1 2">
    <name type="scientific">Candidatus Acutalibacter ornithocaccae</name>
    <dbReference type="NCBI Taxonomy" id="2838416"/>
    <lineage>
        <taxon>Bacteria</taxon>
        <taxon>Bacillati</taxon>
        <taxon>Bacillota</taxon>
        <taxon>Clostridia</taxon>
        <taxon>Eubacteriales</taxon>
        <taxon>Acutalibacteraceae</taxon>
        <taxon>Acutalibacter</taxon>
    </lineage>
</organism>
<proteinExistence type="predicted"/>
<accession>A0A9D2LZN6</accession>
<dbReference type="PANTHER" id="PTHR34351">
    <property type="entry name" value="SLR1927 PROTEIN-RELATED"/>
    <property type="match status" value="1"/>
</dbReference>
<dbReference type="PANTHER" id="PTHR34351:SF2">
    <property type="entry name" value="DUF58 DOMAIN-CONTAINING PROTEIN"/>
    <property type="match status" value="1"/>
</dbReference>
<evidence type="ECO:0000313" key="2">
    <source>
        <dbReference type="Proteomes" id="UP000824214"/>
    </source>
</evidence>
<gene>
    <name evidence="1" type="ORF">H9942_09390</name>
</gene>